<dbReference type="InterPro" id="IPR050498">
    <property type="entry name" value="Ycf3"/>
</dbReference>
<dbReference type="SMART" id="SM00028">
    <property type="entry name" value="TPR"/>
    <property type="match status" value="8"/>
</dbReference>
<feature type="repeat" description="TPR" evidence="3">
    <location>
        <begin position="108"/>
        <end position="141"/>
    </location>
</feature>
<dbReference type="Pfam" id="PF13176">
    <property type="entry name" value="TPR_7"/>
    <property type="match status" value="1"/>
</dbReference>
<evidence type="ECO:0000256" key="2">
    <source>
        <dbReference type="ARBA" id="ARBA00022803"/>
    </source>
</evidence>
<keyword evidence="1" id="KW-0677">Repeat</keyword>
<dbReference type="KEGG" id="mfy:HH212_17825"/>
<dbReference type="InterPro" id="IPR011990">
    <property type="entry name" value="TPR-like_helical_dom_sf"/>
</dbReference>
<dbReference type="AlphaFoldDB" id="A0A7Z2VYL4"/>
<proteinExistence type="predicted"/>
<name>A0A7Z2VYL4_9BURK</name>
<dbReference type="PANTHER" id="PTHR44858">
    <property type="entry name" value="TETRATRICOPEPTIDE REPEAT PROTEIN 6"/>
    <property type="match status" value="1"/>
</dbReference>
<dbReference type="Pfam" id="PF13424">
    <property type="entry name" value="TPR_12"/>
    <property type="match status" value="1"/>
</dbReference>
<dbReference type="PROSITE" id="PS50005">
    <property type="entry name" value="TPR"/>
    <property type="match status" value="5"/>
</dbReference>
<evidence type="ECO:0000313" key="6">
    <source>
        <dbReference type="Proteomes" id="UP000502415"/>
    </source>
</evidence>
<dbReference type="InterPro" id="IPR029063">
    <property type="entry name" value="SAM-dependent_MTases_sf"/>
</dbReference>
<gene>
    <name evidence="5" type="ORF">HH212_17825</name>
</gene>
<evidence type="ECO:0000313" key="5">
    <source>
        <dbReference type="EMBL" id="QJE01656.1"/>
    </source>
</evidence>
<organism evidence="5 6">
    <name type="scientific">Massilia forsythiae</name>
    <dbReference type="NCBI Taxonomy" id="2728020"/>
    <lineage>
        <taxon>Bacteria</taxon>
        <taxon>Pseudomonadati</taxon>
        <taxon>Pseudomonadota</taxon>
        <taxon>Betaproteobacteria</taxon>
        <taxon>Burkholderiales</taxon>
        <taxon>Oxalobacteraceae</taxon>
        <taxon>Telluria group</taxon>
        <taxon>Massilia</taxon>
    </lineage>
</organism>
<dbReference type="SUPFAM" id="SSF53335">
    <property type="entry name" value="S-adenosyl-L-methionine-dependent methyltransferases"/>
    <property type="match status" value="1"/>
</dbReference>
<dbReference type="CDD" id="cd02440">
    <property type="entry name" value="AdoMet_MTases"/>
    <property type="match status" value="1"/>
</dbReference>
<sequence>MPPPPTDDLLRQALQLHQRGRLDAAAALYRQVLAQAPRQFDALHLLGVIARQQGDAAQAAALIRAALAVRPDQARAHCNLGAALQDLDDPTAALASYDEAVRLDPRYALAWDNRGNALRRLRRPQEALDSHERALALRPDYPEAWCHRAIALQELGCWAEAADSAARALRSRPAWTEALLALGNALQALERFDDAVAAYDRALAAADAAGAAAGPGAADAADAATGKAAAGANGAGPDQAPGGRADIWCARGAALKKAGAPQRALDSYERALALRPDYVLAWHYRANVLRALGRRDEAVAAYRRALELGADAAEIGFALAALGEGALPGAAPADYVKNLFDQYAPHFERHLVGVLGYRTPALLDALLRRHLAAPVETALDLGCGTGLCGPLLRPLARHLAGVDLSPRMLEAARAGGAYDELACADIGPWLDERRTGAGLALAADVLVYFGDLAPLFGQVRRALLPGGLFAFSVEAAQPGAAGYAILPSNRFAHAPAYVERCALDAGFTVVEREDAVLRREDGRDVAGCLVLLRAGTAIAAPG</sequence>
<feature type="repeat" description="TPR" evidence="3">
    <location>
        <begin position="279"/>
        <end position="312"/>
    </location>
</feature>
<dbReference type="Proteomes" id="UP000502415">
    <property type="component" value="Chromosome"/>
</dbReference>
<dbReference type="InterPro" id="IPR013216">
    <property type="entry name" value="Methyltransf_11"/>
</dbReference>
<dbReference type="Pfam" id="PF08241">
    <property type="entry name" value="Methyltransf_11"/>
    <property type="match status" value="1"/>
</dbReference>
<feature type="repeat" description="TPR" evidence="3">
    <location>
        <begin position="245"/>
        <end position="278"/>
    </location>
</feature>
<dbReference type="EMBL" id="CP051685">
    <property type="protein sequence ID" value="QJE01656.1"/>
    <property type="molecule type" value="Genomic_DNA"/>
</dbReference>
<dbReference type="RefSeq" id="WP_170203695.1">
    <property type="nucleotide sequence ID" value="NZ_CP051685.1"/>
</dbReference>
<evidence type="ECO:0000256" key="1">
    <source>
        <dbReference type="ARBA" id="ARBA00022737"/>
    </source>
</evidence>
<dbReference type="GO" id="GO:0008757">
    <property type="term" value="F:S-adenosylmethionine-dependent methyltransferase activity"/>
    <property type="evidence" value="ECO:0007669"/>
    <property type="project" value="InterPro"/>
</dbReference>
<dbReference type="Gene3D" id="1.25.40.10">
    <property type="entry name" value="Tetratricopeptide repeat domain"/>
    <property type="match status" value="4"/>
</dbReference>
<dbReference type="Gene3D" id="3.40.50.150">
    <property type="entry name" value="Vaccinia Virus protein VP39"/>
    <property type="match status" value="1"/>
</dbReference>
<dbReference type="SUPFAM" id="SSF48452">
    <property type="entry name" value="TPR-like"/>
    <property type="match status" value="2"/>
</dbReference>
<dbReference type="InterPro" id="IPR019734">
    <property type="entry name" value="TPR_rpt"/>
</dbReference>
<feature type="repeat" description="TPR" evidence="3">
    <location>
        <begin position="74"/>
        <end position="107"/>
    </location>
</feature>
<reference evidence="5 6" key="1">
    <citation type="submission" date="2020-04" db="EMBL/GenBank/DDBJ databases">
        <title>Genome sequencing of novel species.</title>
        <authorList>
            <person name="Heo J."/>
            <person name="Kim S.-J."/>
            <person name="Kim J.-S."/>
            <person name="Hong S.-B."/>
            <person name="Kwon S.-W."/>
        </authorList>
    </citation>
    <scope>NUCLEOTIDE SEQUENCE [LARGE SCALE GENOMIC DNA]</scope>
    <source>
        <strain evidence="5 6">GN2-R2</strain>
    </source>
</reference>
<accession>A0A7Z2VYL4</accession>
<dbReference type="InterPro" id="IPR013105">
    <property type="entry name" value="TPR_2"/>
</dbReference>
<dbReference type="Pfam" id="PF00515">
    <property type="entry name" value="TPR_1"/>
    <property type="match status" value="1"/>
</dbReference>
<keyword evidence="6" id="KW-1185">Reference proteome</keyword>
<feature type="domain" description="Methyltransferase type 11" evidence="4">
    <location>
        <begin position="379"/>
        <end position="471"/>
    </location>
</feature>
<keyword evidence="2 3" id="KW-0802">TPR repeat</keyword>
<evidence type="ECO:0000259" key="4">
    <source>
        <dbReference type="Pfam" id="PF08241"/>
    </source>
</evidence>
<evidence type="ECO:0000256" key="3">
    <source>
        <dbReference type="PROSITE-ProRule" id="PRU00339"/>
    </source>
</evidence>
<dbReference type="PANTHER" id="PTHR44858:SF1">
    <property type="entry name" value="UDP-N-ACETYLGLUCOSAMINE--PEPTIDE N-ACETYLGLUCOSAMINYLTRANSFERASE SPINDLY-RELATED"/>
    <property type="match status" value="1"/>
</dbReference>
<feature type="repeat" description="TPR" evidence="3">
    <location>
        <begin position="176"/>
        <end position="209"/>
    </location>
</feature>
<protein>
    <submittedName>
        <fullName evidence="5">Tetratricopeptide repeat protein</fullName>
    </submittedName>
</protein>
<dbReference type="Pfam" id="PF07719">
    <property type="entry name" value="TPR_2"/>
    <property type="match status" value="1"/>
</dbReference>